<evidence type="ECO:0000256" key="2">
    <source>
        <dbReference type="ARBA" id="ARBA00006843"/>
    </source>
</evidence>
<dbReference type="GeneID" id="107122275"/>
<sequence>MEGSSSPPSSDLKRALDNNGGGTELQLGAEEEAAGPEEEPHMPKNYLWLSILSCFCPAYPINIVAFVFSIWAVNSYNDGDLEGSKRLGHNAFWVAIASIIIGIVIIAMYCIVHFTTYAI</sequence>
<organism evidence="8 9">
    <name type="scientific">Gekko japonicus</name>
    <name type="common">Schlegel's Japanese gecko</name>
    <dbReference type="NCBI Taxonomy" id="146911"/>
    <lineage>
        <taxon>Eukaryota</taxon>
        <taxon>Metazoa</taxon>
        <taxon>Chordata</taxon>
        <taxon>Craniata</taxon>
        <taxon>Vertebrata</taxon>
        <taxon>Euteleostomi</taxon>
        <taxon>Lepidosauria</taxon>
        <taxon>Squamata</taxon>
        <taxon>Bifurcata</taxon>
        <taxon>Gekkota</taxon>
        <taxon>Gekkonidae</taxon>
        <taxon>Gekkoninae</taxon>
        <taxon>Gekko</taxon>
    </lineage>
</organism>
<dbReference type="InterPro" id="IPR051423">
    <property type="entry name" value="CD225/Dispanin"/>
</dbReference>
<dbReference type="Proteomes" id="UP000694871">
    <property type="component" value="Unplaced"/>
</dbReference>
<feature type="transmembrane region" description="Helical" evidence="7">
    <location>
        <begin position="46"/>
        <end position="71"/>
    </location>
</feature>
<keyword evidence="5 7" id="KW-0472">Membrane</keyword>
<feature type="region of interest" description="Disordered" evidence="6">
    <location>
        <begin position="1"/>
        <end position="39"/>
    </location>
</feature>
<evidence type="ECO:0000256" key="5">
    <source>
        <dbReference type="ARBA" id="ARBA00023136"/>
    </source>
</evidence>
<comment type="similarity">
    <text evidence="2">Belongs to the CD225/Dispanin family.</text>
</comment>
<protein>
    <submittedName>
        <fullName evidence="9">Transmembrane protein 233</fullName>
    </submittedName>
</protein>
<evidence type="ECO:0000256" key="3">
    <source>
        <dbReference type="ARBA" id="ARBA00022692"/>
    </source>
</evidence>
<evidence type="ECO:0000256" key="7">
    <source>
        <dbReference type="SAM" id="Phobius"/>
    </source>
</evidence>
<dbReference type="PANTHER" id="PTHR14948:SF19">
    <property type="entry name" value="TRANSMEMBRANE PROTEIN 233"/>
    <property type="match status" value="1"/>
</dbReference>
<reference evidence="9" key="1">
    <citation type="submission" date="2025-08" db="UniProtKB">
        <authorList>
            <consortium name="RefSeq"/>
        </authorList>
    </citation>
    <scope>IDENTIFICATION</scope>
</reference>
<proteinExistence type="inferred from homology"/>
<name>A0ABM1L4B7_GEKJA</name>
<dbReference type="RefSeq" id="XP_015280804.1">
    <property type="nucleotide sequence ID" value="XM_015425318.1"/>
</dbReference>
<keyword evidence="3 7" id="KW-0812">Transmembrane</keyword>
<evidence type="ECO:0000313" key="9">
    <source>
        <dbReference type="RefSeq" id="XP_015280804.1"/>
    </source>
</evidence>
<dbReference type="InterPro" id="IPR007593">
    <property type="entry name" value="CD225/Dispanin_fam"/>
</dbReference>
<keyword evidence="4 7" id="KW-1133">Transmembrane helix</keyword>
<evidence type="ECO:0000313" key="8">
    <source>
        <dbReference type="Proteomes" id="UP000694871"/>
    </source>
</evidence>
<comment type="subcellular location">
    <subcellularLocation>
        <location evidence="1">Membrane</location>
    </subcellularLocation>
</comment>
<evidence type="ECO:0000256" key="1">
    <source>
        <dbReference type="ARBA" id="ARBA00004370"/>
    </source>
</evidence>
<accession>A0ABM1L4B7</accession>
<dbReference type="Pfam" id="PF04505">
    <property type="entry name" value="CD225"/>
    <property type="match status" value="1"/>
</dbReference>
<evidence type="ECO:0000256" key="4">
    <source>
        <dbReference type="ARBA" id="ARBA00022989"/>
    </source>
</evidence>
<keyword evidence="8" id="KW-1185">Reference proteome</keyword>
<dbReference type="PANTHER" id="PTHR14948">
    <property type="entry name" value="NG5"/>
    <property type="match status" value="1"/>
</dbReference>
<feature type="transmembrane region" description="Helical" evidence="7">
    <location>
        <begin position="91"/>
        <end position="112"/>
    </location>
</feature>
<gene>
    <name evidence="9" type="primary">TMEM233</name>
</gene>
<evidence type="ECO:0000256" key="6">
    <source>
        <dbReference type="SAM" id="MobiDB-lite"/>
    </source>
</evidence>